<organism evidence="2 3">
    <name type="scientific">Candidatus Neomicrothrix parvicella RN1</name>
    <dbReference type="NCBI Taxonomy" id="1229780"/>
    <lineage>
        <taxon>Bacteria</taxon>
        <taxon>Bacillati</taxon>
        <taxon>Actinomycetota</taxon>
        <taxon>Acidimicrobiia</taxon>
        <taxon>Acidimicrobiales</taxon>
        <taxon>Microthrixaceae</taxon>
        <taxon>Candidatus Neomicrothrix</taxon>
    </lineage>
</organism>
<evidence type="ECO:0000313" key="2">
    <source>
        <dbReference type="EMBL" id="CCM62592.1"/>
    </source>
</evidence>
<feature type="region of interest" description="Disordered" evidence="1">
    <location>
        <begin position="1"/>
        <end position="42"/>
    </location>
</feature>
<keyword evidence="3" id="KW-1185">Reference proteome</keyword>
<comment type="caution">
    <text evidence="2">The sequence shown here is derived from an EMBL/GenBank/DDBJ whole genome shotgun (WGS) entry which is preliminary data.</text>
</comment>
<feature type="region of interest" description="Disordered" evidence="1">
    <location>
        <begin position="112"/>
        <end position="139"/>
    </location>
</feature>
<dbReference type="EMBL" id="CANL01000005">
    <property type="protein sequence ID" value="CCM62592.1"/>
    <property type="molecule type" value="Genomic_DNA"/>
</dbReference>
<name>R4Z1V4_9ACTN</name>
<protein>
    <submittedName>
        <fullName evidence="2">Uncharacterized protein</fullName>
    </submittedName>
</protein>
<evidence type="ECO:0000256" key="1">
    <source>
        <dbReference type="SAM" id="MobiDB-lite"/>
    </source>
</evidence>
<dbReference type="HOGENOM" id="CLU_1841474_0_0_11"/>
<dbReference type="AlphaFoldDB" id="R4Z1V4"/>
<evidence type="ECO:0000313" key="3">
    <source>
        <dbReference type="Proteomes" id="UP000018291"/>
    </source>
</evidence>
<accession>R4Z1V4</accession>
<proteinExistence type="predicted"/>
<sequence>MGPDLHLRWGRGQDLNLRPSGYEPDGHHPSAAPQPRCPPLESLSTRTQLSCWPFSADVLQQVEVVRHGTREDAGMTLTVIIDGGHPHNSRRLAVASKQHCCRPETAAAVGVGQSAQSLAPDESATETSRSLASTRISWR</sequence>
<dbReference type="Proteomes" id="UP000018291">
    <property type="component" value="Unassembled WGS sequence"/>
</dbReference>
<reference evidence="2 3" key="1">
    <citation type="journal article" date="2013" name="ISME J.">
        <title>Metabolic model for the filamentous 'Candidatus Microthrix parvicella' based on genomic and metagenomic analyses.</title>
        <authorList>
            <person name="Jon McIlroy S."/>
            <person name="Kristiansen R."/>
            <person name="Albertsen M."/>
            <person name="Michael Karst S."/>
            <person name="Rossetti S."/>
            <person name="Lund Nielsen J."/>
            <person name="Tandoi V."/>
            <person name="James Seviour R."/>
            <person name="Nielsen P.H."/>
        </authorList>
    </citation>
    <scope>NUCLEOTIDE SEQUENCE [LARGE SCALE GENOMIC DNA]</scope>
    <source>
        <strain evidence="2 3">RN1</strain>
    </source>
</reference>
<feature type="compositionally biased region" description="Polar residues" evidence="1">
    <location>
        <begin position="125"/>
        <end position="139"/>
    </location>
</feature>
<gene>
    <name evidence="2" type="ORF">BN381_130150</name>
</gene>
<dbReference type="STRING" id="1229780.BN381_130150"/>